<evidence type="ECO:0000313" key="1">
    <source>
        <dbReference type="EMBL" id="OMP04343.1"/>
    </source>
</evidence>
<comment type="caution">
    <text evidence="1">The sequence shown here is derived from an EMBL/GenBank/DDBJ whole genome shotgun (WGS) entry which is preliminary data.</text>
</comment>
<protein>
    <submittedName>
        <fullName evidence="1">Uncharacterized protein</fullName>
    </submittedName>
</protein>
<reference evidence="1 2" key="1">
    <citation type="submission" date="2013-09" db="EMBL/GenBank/DDBJ databases">
        <title>Corchorus capsularis genome sequencing.</title>
        <authorList>
            <person name="Alam M."/>
            <person name="Haque M.S."/>
            <person name="Islam M.S."/>
            <person name="Emdad E.M."/>
            <person name="Islam M.M."/>
            <person name="Ahmed B."/>
            <person name="Halim A."/>
            <person name="Hossen Q.M.M."/>
            <person name="Hossain M.Z."/>
            <person name="Ahmed R."/>
            <person name="Khan M.M."/>
            <person name="Islam R."/>
            <person name="Rashid M.M."/>
            <person name="Khan S.A."/>
            <person name="Rahman M.S."/>
            <person name="Alam M."/>
        </authorList>
    </citation>
    <scope>NUCLEOTIDE SEQUENCE [LARGE SCALE GENOMIC DNA]</scope>
    <source>
        <strain evidence="2">cv. CVL-1</strain>
        <tissue evidence="1">Whole seedling</tissue>
    </source>
</reference>
<evidence type="ECO:0000313" key="2">
    <source>
        <dbReference type="Proteomes" id="UP000188268"/>
    </source>
</evidence>
<accession>A0A1R3KB93</accession>
<proteinExistence type="predicted"/>
<dbReference type="EMBL" id="AWWV01005740">
    <property type="protein sequence ID" value="OMP04343.1"/>
    <property type="molecule type" value="Genomic_DNA"/>
</dbReference>
<dbReference type="Proteomes" id="UP000188268">
    <property type="component" value="Unassembled WGS sequence"/>
</dbReference>
<dbReference type="AlphaFoldDB" id="A0A1R3KB93"/>
<sequence>MANIPSSKGNKQFTVQKKYMAIPSLSEEQFTTCQHKKKAKEVNKPEAQIMAFHQAMAAAGRTD</sequence>
<keyword evidence="2" id="KW-1185">Reference proteome</keyword>
<gene>
    <name evidence="1" type="ORF">CCACVL1_02168</name>
</gene>
<dbReference type="Gramene" id="OMP04343">
    <property type="protein sequence ID" value="OMP04343"/>
    <property type="gene ID" value="CCACVL1_02168"/>
</dbReference>
<name>A0A1R3KB93_COCAP</name>
<organism evidence="1 2">
    <name type="scientific">Corchorus capsularis</name>
    <name type="common">Jute</name>
    <dbReference type="NCBI Taxonomy" id="210143"/>
    <lineage>
        <taxon>Eukaryota</taxon>
        <taxon>Viridiplantae</taxon>
        <taxon>Streptophyta</taxon>
        <taxon>Embryophyta</taxon>
        <taxon>Tracheophyta</taxon>
        <taxon>Spermatophyta</taxon>
        <taxon>Magnoliopsida</taxon>
        <taxon>eudicotyledons</taxon>
        <taxon>Gunneridae</taxon>
        <taxon>Pentapetalae</taxon>
        <taxon>rosids</taxon>
        <taxon>malvids</taxon>
        <taxon>Malvales</taxon>
        <taxon>Malvaceae</taxon>
        <taxon>Grewioideae</taxon>
        <taxon>Apeibeae</taxon>
        <taxon>Corchorus</taxon>
    </lineage>
</organism>